<dbReference type="Pfam" id="PF02417">
    <property type="entry name" value="Chromate_transp"/>
    <property type="match status" value="1"/>
</dbReference>
<reference evidence="9" key="1">
    <citation type="submission" date="2017-02" db="EMBL/GenBank/DDBJ databases">
        <title>Comparative genomics and description of representatives of a novel lineage of planctomycetes thriving in anoxic sediments.</title>
        <authorList>
            <person name="Spring S."/>
            <person name="Bunk B."/>
            <person name="Sproer C."/>
            <person name="Klenk H.-P."/>
        </authorList>
    </citation>
    <scope>NUCLEOTIDE SEQUENCE [LARGE SCALE GENOMIC DNA]</scope>
    <source>
        <strain evidence="9">L21-RPul-D3</strain>
    </source>
</reference>
<feature type="transmembrane region" description="Helical" evidence="7">
    <location>
        <begin position="79"/>
        <end position="104"/>
    </location>
</feature>
<organism evidence="8 9">
    <name type="scientific">Sedimentisphaera cyanobacteriorum</name>
    <dbReference type="NCBI Taxonomy" id="1940790"/>
    <lineage>
        <taxon>Bacteria</taxon>
        <taxon>Pseudomonadati</taxon>
        <taxon>Planctomycetota</taxon>
        <taxon>Phycisphaerae</taxon>
        <taxon>Sedimentisphaerales</taxon>
        <taxon>Sedimentisphaeraceae</taxon>
        <taxon>Sedimentisphaera</taxon>
    </lineage>
</organism>
<sequence length="184" mass="19601">MNALEKNILGKLLISFARVGLFTVGGGYAMLPMLSREVVGKRGWVSEEEMLDYYAIGQATPGVIAINVAAFVGYRQAGVLGTIFAGIGVVGPSVIIISLIAAFLSGFQDYIYVQKAFAGVRIAVAVMIIYTLVNMGRRAIKDYTGGLLAAIGFTAVTLQIISPVLFVAAVIFYALVRERQKGGE</sequence>
<comment type="subcellular location">
    <subcellularLocation>
        <location evidence="1">Cell membrane</location>
        <topology evidence="1">Multi-pass membrane protein</topology>
    </subcellularLocation>
</comment>
<keyword evidence="6 7" id="KW-0472">Membrane</keyword>
<dbReference type="Proteomes" id="UP000188273">
    <property type="component" value="Chromosome"/>
</dbReference>
<evidence type="ECO:0000256" key="5">
    <source>
        <dbReference type="ARBA" id="ARBA00022989"/>
    </source>
</evidence>
<dbReference type="PANTHER" id="PTHR43663">
    <property type="entry name" value="CHROMATE TRANSPORT PROTEIN-RELATED"/>
    <property type="match status" value="1"/>
</dbReference>
<evidence type="ECO:0000256" key="7">
    <source>
        <dbReference type="SAM" id="Phobius"/>
    </source>
</evidence>
<feature type="transmembrane region" description="Helical" evidence="7">
    <location>
        <begin position="51"/>
        <end position="72"/>
    </location>
</feature>
<evidence type="ECO:0000256" key="6">
    <source>
        <dbReference type="ARBA" id="ARBA00023136"/>
    </source>
</evidence>
<dbReference type="GO" id="GO:0015109">
    <property type="term" value="F:chromate transmembrane transporter activity"/>
    <property type="evidence" value="ECO:0007669"/>
    <property type="project" value="InterPro"/>
</dbReference>
<name>A0A1Q2HSH8_9BACT</name>
<dbReference type="GO" id="GO:0005886">
    <property type="term" value="C:plasma membrane"/>
    <property type="evidence" value="ECO:0007669"/>
    <property type="project" value="UniProtKB-SubCell"/>
</dbReference>
<keyword evidence="9" id="KW-1185">Reference proteome</keyword>
<dbReference type="KEGG" id="pbu:L21SP3_02241"/>
<evidence type="ECO:0000256" key="2">
    <source>
        <dbReference type="ARBA" id="ARBA00005262"/>
    </source>
</evidence>
<keyword evidence="5 7" id="KW-1133">Transmembrane helix</keyword>
<evidence type="ECO:0000256" key="4">
    <source>
        <dbReference type="ARBA" id="ARBA00022692"/>
    </source>
</evidence>
<feature type="transmembrane region" description="Helical" evidence="7">
    <location>
        <begin position="147"/>
        <end position="176"/>
    </location>
</feature>
<evidence type="ECO:0000256" key="3">
    <source>
        <dbReference type="ARBA" id="ARBA00022475"/>
    </source>
</evidence>
<dbReference type="InterPro" id="IPR052518">
    <property type="entry name" value="CHR_Transporter"/>
</dbReference>
<keyword evidence="4 7" id="KW-0812">Transmembrane</keyword>
<dbReference type="AlphaFoldDB" id="A0A1Q2HSH8"/>
<proteinExistence type="inferred from homology"/>
<dbReference type="STRING" id="1940790.L21SP3_02241"/>
<evidence type="ECO:0000256" key="1">
    <source>
        <dbReference type="ARBA" id="ARBA00004651"/>
    </source>
</evidence>
<dbReference type="InterPro" id="IPR003370">
    <property type="entry name" value="Chromate_transpt"/>
</dbReference>
<evidence type="ECO:0000313" key="8">
    <source>
        <dbReference type="EMBL" id="AQQ10409.1"/>
    </source>
</evidence>
<comment type="similarity">
    <text evidence="2">Belongs to the chromate ion transporter (CHR) (TC 2.A.51) family.</text>
</comment>
<protein>
    <submittedName>
        <fullName evidence="8">Putative chromate transport protein</fullName>
    </submittedName>
</protein>
<feature type="transmembrane region" description="Helical" evidence="7">
    <location>
        <begin position="116"/>
        <end position="135"/>
    </location>
</feature>
<gene>
    <name evidence="8" type="primary">srpC_2</name>
    <name evidence="8" type="ORF">L21SP3_02241</name>
</gene>
<accession>A0A1Q2HSH8</accession>
<dbReference type="PANTHER" id="PTHR43663:SF2">
    <property type="entry name" value="CHROMATE TRANSPORT PROTEIN-RELATED"/>
    <property type="match status" value="1"/>
</dbReference>
<evidence type="ECO:0000313" key="9">
    <source>
        <dbReference type="Proteomes" id="UP000188273"/>
    </source>
</evidence>
<keyword evidence="3" id="KW-1003">Cell membrane</keyword>
<feature type="transmembrane region" description="Helical" evidence="7">
    <location>
        <begin position="12"/>
        <end position="31"/>
    </location>
</feature>
<dbReference type="EMBL" id="CP019633">
    <property type="protein sequence ID" value="AQQ10409.1"/>
    <property type="molecule type" value="Genomic_DNA"/>
</dbReference>